<dbReference type="PANTHER" id="PTHR24287:SF1">
    <property type="entry name" value="P450, PUTATIVE (EUROFUNG)-RELATED"/>
    <property type="match status" value="1"/>
</dbReference>
<keyword evidence="10" id="KW-0732">Signal</keyword>
<evidence type="ECO:0000256" key="7">
    <source>
        <dbReference type="ARBA" id="ARBA00023033"/>
    </source>
</evidence>
<evidence type="ECO:0000256" key="8">
    <source>
        <dbReference type="PIRSR" id="PIRSR602401-1"/>
    </source>
</evidence>
<keyword evidence="12" id="KW-1185">Reference proteome</keyword>
<evidence type="ECO:0000256" key="2">
    <source>
        <dbReference type="ARBA" id="ARBA00010617"/>
    </source>
</evidence>
<dbReference type="Gene3D" id="1.10.630.10">
    <property type="entry name" value="Cytochrome P450"/>
    <property type="match status" value="1"/>
</dbReference>
<accession>A0A1Y2D8G2</accession>
<reference evidence="11 12" key="1">
    <citation type="submission" date="2016-07" db="EMBL/GenBank/DDBJ databases">
        <title>Pervasive Adenine N6-methylation of Active Genes in Fungi.</title>
        <authorList>
            <consortium name="DOE Joint Genome Institute"/>
            <person name="Mondo S.J."/>
            <person name="Dannebaum R.O."/>
            <person name="Kuo R.C."/>
            <person name="Labutti K."/>
            <person name="Haridas S."/>
            <person name="Kuo A."/>
            <person name="Salamov A."/>
            <person name="Ahrendt S.R."/>
            <person name="Lipzen A."/>
            <person name="Sullivan W."/>
            <person name="Andreopoulos W.B."/>
            <person name="Clum A."/>
            <person name="Lindquist E."/>
            <person name="Daum C."/>
            <person name="Ramamoorthy G.K."/>
            <person name="Gryganskyi A."/>
            <person name="Culley D."/>
            <person name="Magnuson J.K."/>
            <person name="James T.Y."/>
            <person name="O'Malley M.A."/>
            <person name="Stajich J.E."/>
            <person name="Spatafora J.W."/>
            <person name="Visel A."/>
            <person name="Grigoriev I.V."/>
        </authorList>
    </citation>
    <scope>NUCLEOTIDE SEQUENCE [LARGE SCALE GENOMIC DNA]</scope>
    <source>
        <strain evidence="11 12">CBS 129021</strain>
    </source>
</reference>
<organism evidence="11 12">
    <name type="scientific">Pseudomassariella vexata</name>
    <dbReference type="NCBI Taxonomy" id="1141098"/>
    <lineage>
        <taxon>Eukaryota</taxon>
        <taxon>Fungi</taxon>
        <taxon>Dikarya</taxon>
        <taxon>Ascomycota</taxon>
        <taxon>Pezizomycotina</taxon>
        <taxon>Sordariomycetes</taxon>
        <taxon>Xylariomycetidae</taxon>
        <taxon>Amphisphaeriales</taxon>
        <taxon>Pseudomassariaceae</taxon>
        <taxon>Pseudomassariella</taxon>
    </lineage>
</organism>
<dbReference type="PRINTS" id="PR00385">
    <property type="entry name" value="P450"/>
</dbReference>
<protein>
    <submittedName>
        <fullName evidence="11">Putative cytochrome P450</fullName>
    </submittedName>
</protein>
<evidence type="ECO:0000256" key="1">
    <source>
        <dbReference type="ARBA" id="ARBA00001971"/>
    </source>
</evidence>
<dbReference type="PROSITE" id="PS00086">
    <property type="entry name" value="CYTOCHROME_P450"/>
    <property type="match status" value="1"/>
</dbReference>
<dbReference type="GO" id="GO:0016705">
    <property type="term" value="F:oxidoreductase activity, acting on paired donors, with incorporation or reduction of molecular oxygen"/>
    <property type="evidence" value="ECO:0007669"/>
    <property type="project" value="InterPro"/>
</dbReference>
<evidence type="ECO:0000256" key="4">
    <source>
        <dbReference type="ARBA" id="ARBA00022723"/>
    </source>
</evidence>
<dbReference type="GO" id="GO:0020037">
    <property type="term" value="F:heme binding"/>
    <property type="evidence" value="ECO:0007669"/>
    <property type="project" value="InterPro"/>
</dbReference>
<dbReference type="SUPFAM" id="SSF48264">
    <property type="entry name" value="Cytochrome P450"/>
    <property type="match status" value="1"/>
</dbReference>
<dbReference type="CDD" id="cd11063">
    <property type="entry name" value="CYP52"/>
    <property type="match status" value="1"/>
</dbReference>
<dbReference type="InParanoid" id="A0A1Y2D8G2"/>
<dbReference type="STRING" id="1141098.A0A1Y2D8G2"/>
<keyword evidence="3 8" id="KW-0349">Heme</keyword>
<evidence type="ECO:0000313" key="11">
    <source>
        <dbReference type="EMBL" id="ORY55507.1"/>
    </source>
</evidence>
<dbReference type="GO" id="GO:0004497">
    <property type="term" value="F:monooxygenase activity"/>
    <property type="evidence" value="ECO:0007669"/>
    <property type="project" value="UniProtKB-KW"/>
</dbReference>
<proteinExistence type="inferred from homology"/>
<keyword evidence="4 8" id="KW-0479">Metal-binding</keyword>
<evidence type="ECO:0000256" key="5">
    <source>
        <dbReference type="ARBA" id="ARBA00023002"/>
    </source>
</evidence>
<evidence type="ECO:0000313" key="12">
    <source>
        <dbReference type="Proteomes" id="UP000193689"/>
    </source>
</evidence>
<feature type="binding site" description="axial binding residue" evidence="8">
    <location>
        <position position="447"/>
    </location>
    <ligand>
        <name>heme</name>
        <dbReference type="ChEBI" id="CHEBI:30413"/>
    </ligand>
    <ligandPart>
        <name>Fe</name>
        <dbReference type="ChEBI" id="CHEBI:18248"/>
    </ligandPart>
</feature>
<feature type="chain" id="PRO_5012056306" evidence="10">
    <location>
        <begin position="22"/>
        <end position="506"/>
    </location>
</feature>
<feature type="signal peptide" evidence="10">
    <location>
        <begin position="1"/>
        <end position="21"/>
    </location>
</feature>
<dbReference type="AlphaFoldDB" id="A0A1Y2D8G2"/>
<evidence type="ECO:0000256" key="6">
    <source>
        <dbReference type="ARBA" id="ARBA00023004"/>
    </source>
</evidence>
<dbReference type="Proteomes" id="UP000193689">
    <property type="component" value="Unassembled WGS sequence"/>
</dbReference>
<dbReference type="OrthoDB" id="1470350at2759"/>
<keyword evidence="7 9" id="KW-0503">Monooxygenase</keyword>
<dbReference type="InterPro" id="IPR002401">
    <property type="entry name" value="Cyt_P450_E_grp-I"/>
</dbReference>
<dbReference type="RefSeq" id="XP_040709654.1">
    <property type="nucleotide sequence ID" value="XM_040858987.1"/>
</dbReference>
<dbReference type="GeneID" id="63775199"/>
<sequence>MNYSASCFVAVLLLLAWLIANFETKKRRNDAKAAALGCLPPPRRESNWIGSTILRESIQATKDDRGPQYVAESMDRMSPYCHTAIDPIVHCNIVVTRDPENVWALFHSPDFDISIIRQRSFEPLLGNGIFTSRGNAWKHSRTLLKPHFSKEMIGDVGLQEQQLNNLIRHLPADTKTGWTEKVDLAPLFFKLSLDTATEFIFGQSSNSLQQGGGVGETLAYHIEAAKVWIDRRGGLGKFYWLLNSRKSRQHCKAIHKFADKIVADRLANPPAKADASSQFNLLNELLKETKNKRQLRNEMLNVLLAGRDTTGCLLGWIFYFLARHPQVYDTLRHRIIEQLGREPADFHALSQVDYLRWVINESLRVASVIPLNERVALRDTTLPRGGGPNGNAKVFIPKGTQVLIPLYAMQHRPDIWGKDAEKFRPERWEFHRLGPEFVPFGAGVRQCLGQQFARNEVSYVVSRFCQRYDRIENMEVGDGRIRLHHAVENRSGTGVQVRLHEAHNSV</sequence>
<evidence type="ECO:0000256" key="3">
    <source>
        <dbReference type="ARBA" id="ARBA00022617"/>
    </source>
</evidence>
<dbReference type="InterPro" id="IPR036396">
    <property type="entry name" value="Cyt_P450_sf"/>
</dbReference>
<keyword evidence="5 9" id="KW-0560">Oxidoreductase</keyword>
<dbReference type="InterPro" id="IPR001128">
    <property type="entry name" value="Cyt_P450"/>
</dbReference>
<comment type="cofactor">
    <cofactor evidence="1 8">
        <name>heme</name>
        <dbReference type="ChEBI" id="CHEBI:30413"/>
    </cofactor>
</comment>
<dbReference type="Pfam" id="PF00067">
    <property type="entry name" value="p450"/>
    <property type="match status" value="1"/>
</dbReference>
<gene>
    <name evidence="11" type="ORF">BCR38DRAFT_414953</name>
</gene>
<evidence type="ECO:0000256" key="9">
    <source>
        <dbReference type="RuleBase" id="RU000461"/>
    </source>
</evidence>
<dbReference type="PRINTS" id="PR00463">
    <property type="entry name" value="EP450I"/>
</dbReference>
<keyword evidence="6 8" id="KW-0408">Iron</keyword>
<dbReference type="PANTHER" id="PTHR24287">
    <property type="entry name" value="P450, PUTATIVE (EUROFUNG)-RELATED"/>
    <property type="match status" value="1"/>
</dbReference>
<comment type="similarity">
    <text evidence="2 9">Belongs to the cytochrome P450 family.</text>
</comment>
<dbReference type="InterPro" id="IPR047146">
    <property type="entry name" value="Cyt_P450_E_CYP52_fungi"/>
</dbReference>
<dbReference type="EMBL" id="MCFJ01000027">
    <property type="protein sequence ID" value="ORY55507.1"/>
    <property type="molecule type" value="Genomic_DNA"/>
</dbReference>
<dbReference type="InterPro" id="IPR017972">
    <property type="entry name" value="Cyt_P450_CS"/>
</dbReference>
<evidence type="ECO:0000256" key="10">
    <source>
        <dbReference type="SAM" id="SignalP"/>
    </source>
</evidence>
<dbReference type="GO" id="GO:0005506">
    <property type="term" value="F:iron ion binding"/>
    <property type="evidence" value="ECO:0007669"/>
    <property type="project" value="InterPro"/>
</dbReference>
<name>A0A1Y2D8G2_9PEZI</name>
<comment type="caution">
    <text evidence="11">The sequence shown here is derived from an EMBL/GenBank/DDBJ whole genome shotgun (WGS) entry which is preliminary data.</text>
</comment>